<evidence type="ECO:0000259" key="7">
    <source>
        <dbReference type="PROSITE" id="PS50850"/>
    </source>
</evidence>
<evidence type="ECO:0000313" key="8">
    <source>
        <dbReference type="EMBL" id="MBP2373143.1"/>
    </source>
</evidence>
<feature type="transmembrane region" description="Helical" evidence="6">
    <location>
        <begin position="83"/>
        <end position="102"/>
    </location>
</feature>
<evidence type="ECO:0000256" key="3">
    <source>
        <dbReference type="ARBA" id="ARBA00022692"/>
    </source>
</evidence>
<keyword evidence="4 6" id="KW-1133">Transmembrane helix</keyword>
<evidence type="ECO:0000256" key="5">
    <source>
        <dbReference type="ARBA" id="ARBA00023136"/>
    </source>
</evidence>
<dbReference type="PANTHER" id="PTHR43124:SF3">
    <property type="entry name" value="CHLORAMPHENICOL EFFLUX PUMP RV0191"/>
    <property type="match status" value="1"/>
</dbReference>
<evidence type="ECO:0000256" key="6">
    <source>
        <dbReference type="SAM" id="Phobius"/>
    </source>
</evidence>
<dbReference type="Gene3D" id="1.20.1250.20">
    <property type="entry name" value="MFS general substrate transporter like domains"/>
    <property type="match status" value="1"/>
</dbReference>
<gene>
    <name evidence="8" type="ORF">JOF46_001055</name>
</gene>
<dbReference type="SUPFAM" id="SSF103473">
    <property type="entry name" value="MFS general substrate transporter"/>
    <property type="match status" value="1"/>
</dbReference>
<evidence type="ECO:0000256" key="2">
    <source>
        <dbReference type="ARBA" id="ARBA00022475"/>
    </source>
</evidence>
<dbReference type="InterPro" id="IPR050189">
    <property type="entry name" value="MFS_Efflux_Transporters"/>
</dbReference>
<feature type="transmembrane region" description="Helical" evidence="6">
    <location>
        <begin position="311"/>
        <end position="330"/>
    </location>
</feature>
<keyword evidence="2" id="KW-1003">Cell membrane</keyword>
<dbReference type="Proteomes" id="UP000766570">
    <property type="component" value="Unassembled WGS sequence"/>
</dbReference>
<feature type="transmembrane region" description="Helical" evidence="6">
    <location>
        <begin position="382"/>
        <end position="401"/>
    </location>
</feature>
<comment type="subcellular location">
    <subcellularLocation>
        <location evidence="1">Cell membrane</location>
        <topology evidence="1">Multi-pass membrane protein</topology>
    </subcellularLocation>
</comment>
<reference evidence="8 9" key="1">
    <citation type="submission" date="2021-03" db="EMBL/GenBank/DDBJ databases">
        <title>Sequencing the genomes of 1000 actinobacteria strains.</title>
        <authorList>
            <person name="Klenk H.-P."/>
        </authorList>
    </citation>
    <scope>NUCLEOTIDE SEQUENCE [LARGE SCALE GENOMIC DNA]</scope>
    <source>
        <strain evidence="8 9">DSM 15454</strain>
    </source>
</reference>
<dbReference type="Pfam" id="PF07690">
    <property type="entry name" value="MFS_1"/>
    <property type="match status" value="1"/>
</dbReference>
<feature type="transmembrane region" description="Helical" evidence="6">
    <location>
        <begin position="12"/>
        <end position="33"/>
    </location>
</feature>
<keyword evidence="3 6" id="KW-0812">Transmembrane</keyword>
<feature type="transmembrane region" description="Helical" evidence="6">
    <location>
        <begin position="48"/>
        <end position="71"/>
    </location>
</feature>
<feature type="transmembrane region" description="Helical" evidence="6">
    <location>
        <begin position="171"/>
        <end position="191"/>
    </location>
</feature>
<feature type="transmembrane region" description="Helical" evidence="6">
    <location>
        <begin position="218"/>
        <end position="243"/>
    </location>
</feature>
<dbReference type="InterPro" id="IPR036259">
    <property type="entry name" value="MFS_trans_sf"/>
</dbReference>
<feature type="domain" description="Major facilitator superfamily (MFS) profile" evidence="7">
    <location>
        <begin position="17"/>
        <end position="404"/>
    </location>
</feature>
<dbReference type="PANTHER" id="PTHR43124">
    <property type="entry name" value="PURINE EFFLUX PUMP PBUE"/>
    <property type="match status" value="1"/>
</dbReference>
<evidence type="ECO:0000256" key="1">
    <source>
        <dbReference type="ARBA" id="ARBA00004651"/>
    </source>
</evidence>
<dbReference type="InterPro" id="IPR011701">
    <property type="entry name" value="MFS"/>
</dbReference>
<feature type="transmembrane region" description="Helical" evidence="6">
    <location>
        <begin position="284"/>
        <end position="305"/>
    </location>
</feature>
<evidence type="ECO:0000256" key="4">
    <source>
        <dbReference type="ARBA" id="ARBA00022989"/>
    </source>
</evidence>
<protein>
    <submittedName>
        <fullName evidence="8">Cyanate permease</fullName>
    </submittedName>
</protein>
<dbReference type="PROSITE" id="PS50850">
    <property type="entry name" value="MFS"/>
    <property type="match status" value="1"/>
</dbReference>
<dbReference type="InterPro" id="IPR020846">
    <property type="entry name" value="MFS_dom"/>
</dbReference>
<evidence type="ECO:0000313" key="9">
    <source>
        <dbReference type="Proteomes" id="UP000766570"/>
    </source>
</evidence>
<dbReference type="EMBL" id="JAGIOE010000001">
    <property type="protein sequence ID" value="MBP2373143.1"/>
    <property type="molecule type" value="Genomic_DNA"/>
</dbReference>
<feature type="transmembrane region" description="Helical" evidence="6">
    <location>
        <begin position="108"/>
        <end position="129"/>
    </location>
</feature>
<feature type="transmembrane region" description="Helical" evidence="6">
    <location>
        <begin position="255"/>
        <end position="275"/>
    </location>
</feature>
<feature type="transmembrane region" description="Helical" evidence="6">
    <location>
        <begin position="141"/>
        <end position="165"/>
    </location>
</feature>
<comment type="caution">
    <text evidence="8">The sequence shown here is derived from an EMBL/GenBank/DDBJ whole genome shotgun (WGS) entry which is preliminary data.</text>
</comment>
<proteinExistence type="predicted"/>
<keyword evidence="9" id="KW-1185">Reference proteome</keyword>
<organism evidence="8 9">
    <name type="scientific">Paeniglutamicibacter psychrophenolicus</name>
    <dbReference type="NCBI Taxonomy" id="257454"/>
    <lineage>
        <taxon>Bacteria</taxon>
        <taxon>Bacillati</taxon>
        <taxon>Actinomycetota</taxon>
        <taxon>Actinomycetes</taxon>
        <taxon>Micrococcales</taxon>
        <taxon>Micrococcaceae</taxon>
        <taxon>Paeniglutamicibacter</taxon>
    </lineage>
</organism>
<dbReference type="RefSeq" id="WP_245348017.1">
    <property type="nucleotide sequence ID" value="NZ_BAAAMI010000019.1"/>
</dbReference>
<sequence>MTLTQPSLQSTASGNAAWIVVVVAGITAALHIWKLPAALPRIQEDLGLSLLAAGVLLGIVQVAGMVGGLAVSLLAEVIGERRTLLLGLVFLSAGSIFGALSIGANTLLASRAIEGVGFIVATVVGPGLIRRHAPFRRVNMAVGCWSAYQGTATFVGLIASAYFLQVGTWQAWWWVMAAVSLVPIPLVLRLVPKDQPAGAGGARAAAGRIGITARSPKVWIAGVVFGCYTVQWMAVVGFLPTLYGDSGLSGTHAGVLSAVVGGLNGVGAIITGMLLQRGAPARALLFLSFVLMAAAGLATFAVDWSPVPGGLAWQVACVGFFSFSGAMIPATNTRMAVDLAPEGGSAPAAMGLMQQIYNVGNFTGPMVVAWLAMSTGGWSSTWWMTSVFAVLGIILSAVLVGRRGGMHFSHA</sequence>
<keyword evidence="5 6" id="KW-0472">Membrane</keyword>
<feature type="transmembrane region" description="Helical" evidence="6">
    <location>
        <begin position="356"/>
        <end position="376"/>
    </location>
</feature>
<accession>A0ABS4WAG8</accession>
<name>A0ABS4WAG8_9MICC</name>